<protein>
    <submittedName>
        <fullName evidence="1">Protein EFR3 cmp44E</fullName>
    </submittedName>
</protein>
<keyword evidence="2" id="KW-1185">Reference proteome</keyword>
<name>A0A0L7KXX0_OPEBR</name>
<dbReference type="Proteomes" id="UP000037510">
    <property type="component" value="Unassembled WGS sequence"/>
</dbReference>
<feature type="non-terminal residue" evidence="1">
    <location>
        <position position="1"/>
    </location>
</feature>
<dbReference type="GO" id="GO:0005886">
    <property type="term" value="C:plasma membrane"/>
    <property type="evidence" value="ECO:0007669"/>
    <property type="project" value="TreeGrafter"/>
</dbReference>
<reference evidence="1 2" key="1">
    <citation type="journal article" date="2015" name="Genome Biol. Evol.">
        <title>The genome of winter moth (Operophtera brumata) provides a genomic perspective on sexual dimorphism and phenology.</title>
        <authorList>
            <person name="Derks M.F."/>
            <person name="Smit S."/>
            <person name="Salis L."/>
            <person name="Schijlen E."/>
            <person name="Bossers A."/>
            <person name="Mateman C."/>
            <person name="Pijl A.S."/>
            <person name="de Ridder D."/>
            <person name="Groenen M.A."/>
            <person name="Visser M.E."/>
            <person name="Megens H.J."/>
        </authorList>
    </citation>
    <scope>NUCLEOTIDE SEQUENCE [LARGE SCALE GENOMIC DNA]</scope>
    <source>
        <strain evidence="1">WM2013NL</strain>
        <tissue evidence="1">Head and thorax</tissue>
    </source>
</reference>
<accession>A0A0L7KXX0</accession>
<organism evidence="1 2">
    <name type="scientific">Operophtera brumata</name>
    <name type="common">Winter moth</name>
    <name type="synonym">Phalaena brumata</name>
    <dbReference type="NCBI Taxonomy" id="104452"/>
    <lineage>
        <taxon>Eukaryota</taxon>
        <taxon>Metazoa</taxon>
        <taxon>Ecdysozoa</taxon>
        <taxon>Arthropoda</taxon>
        <taxon>Hexapoda</taxon>
        <taxon>Insecta</taxon>
        <taxon>Pterygota</taxon>
        <taxon>Neoptera</taxon>
        <taxon>Endopterygota</taxon>
        <taxon>Lepidoptera</taxon>
        <taxon>Glossata</taxon>
        <taxon>Ditrysia</taxon>
        <taxon>Geometroidea</taxon>
        <taxon>Geometridae</taxon>
        <taxon>Larentiinae</taxon>
        <taxon>Operophtera</taxon>
    </lineage>
</organism>
<dbReference type="InterPro" id="IPR051851">
    <property type="entry name" value="EFR3_Homologs"/>
</dbReference>
<dbReference type="PANTHER" id="PTHR12444">
    <property type="entry name" value="PROTEIN EFR3 HOMOLOG CMP44E"/>
    <property type="match status" value="1"/>
</dbReference>
<dbReference type="GO" id="GO:0072659">
    <property type="term" value="P:protein localization to plasma membrane"/>
    <property type="evidence" value="ECO:0007669"/>
    <property type="project" value="TreeGrafter"/>
</dbReference>
<evidence type="ECO:0000313" key="1">
    <source>
        <dbReference type="EMBL" id="KOB68000.1"/>
    </source>
</evidence>
<dbReference type="EMBL" id="JTDY01004568">
    <property type="protein sequence ID" value="KOB68000.1"/>
    <property type="molecule type" value="Genomic_DNA"/>
</dbReference>
<comment type="caution">
    <text evidence="1">The sequence shown here is derived from an EMBL/GenBank/DDBJ whole genome shotgun (WGS) entry which is preliminary data.</text>
</comment>
<dbReference type="AlphaFoldDB" id="A0A0L7KXX0"/>
<gene>
    <name evidence="1" type="ORF">OBRU01_13728</name>
</gene>
<proteinExistence type="predicted"/>
<sequence length="226" mass="25724">CCGCCSALRPRYKRLVDNIFPASPQDGLVKSNMEKLTFYSLSSPEKLDRIGEYLFQKASRDIYRRRHGVPLADPQPFVRFANIEEDTPSYHRRYDFFVSKFSAMCHSNHGDKPARDKIRLAGIQGLQGLQVQYNHGDKLAYRNFRSSRRGSRRPVCASWWGAPPLDTSAACYDLSSQKYETLSCMTTDTRDGLEELPPRLAEASLRELVGRASFGHIRSVLRPVLT</sequence>
<evidence type="ECO:0000313" key="2">
    <source>
        <dbReference type="Proteomes" id="UP000037510"/>
    </source>
</evidence>
<dbReference type="STRING" id="104452.A0A0L7KXX0"/>
<feature type="non-terminal residue" evidence="1">
    <location>
        <position position="226"/>
    </location>
</feature>
<dbReference type="PANTHER" id="PTHR12444:SF8">
    <property type="entry name" value="PROTEIN EFR3 HOMOLOG CMP44E"/>
    <property type="match status" value="1"/>
</dbReference>